<reference evidence="1 2" key="1">
    <citation type="journal article" date="2014" name="PLoS ONE">
        <title>The first complete genome sequence of the class fimbriimonadia in the phylum armatimonadetes.</title>
        <authorList>
            <person name="Hu Z.Y."/>
            <person name="Wang Y.Z."/>
            <person name="Im W.T."/>
            <person name="Wang S.Y."/>
            <person name="Zhao G.P."/>
            <person name="Zheng H.J."/>
            <person name="Quan Z.X."/>
        </authorList>
    </citation>
    <scope>NUCLEOTIDE SEQUENCE [LARGE SCALE GENOMIC DNA]</scope>
    <source>
        <strain evidence="1">Gsoil 348</strain>
    </source>
</reference>
<dbReference type="Gene3D" id="2.160.10.10">
    <property type="entry name" value="Hexapeptide repeat proteins"/>
    <property type="match status" value="1"/>
</dbReference>
<proteinExistence type="predicted"/>
<name>A0A068NTG6_FIMGI</name>
<gene>
    <name evidence="1" type="ORF">OP10G_3259</name>
</gene>
<keyword evidence="1" id="KW-0808">Transferase</keyword>
<dbReference type="AlphaFoldDB" id="A0A068NTG6"/>
<organism evidence="1 2">
    <name type="scientific">Fimbriimonas ginsengisoli Gsoil 348</name>
    <dbReference type="NCBI Taxonomy" id="661478"/>
    <lineage>
        <taxon>Bacteria</taxon>
        <taxon>Bacillati</taxon>
        <taxon>Armatimonadota</taxon>
        <taxon>Fimbriimonadia</taxon>
        <taxon>Fimbriimonadales</taxon>
        <taxon>Fimbriimonadaceae</taxon>
        <taxon>Fimbriimonas</taxon>
    </lineage>
</organism>
<dbReference type="SUPFAM" id="SSF51161">
    <property type="entry name" value="Trimeric LpxA-like enzymes"/>
    <property type="match status" value="1"/>
</dbReference>
<dbReference type="GO" id="GO:0016740">
    <property type="term" value="F:transferase activity"/>
    <property type="evidence" value="ECO:0007669"/>
    <property type="project" value="UniProtKB-KW"/>
</dbReference>
<dbReference type="Proteomes" id="UP000027982">
    <property type="component" value="Chromosome"/>
</dbReference>
<dbReference type="eggNOG" id="COG1045">
    <property type="taxonomic scope" value="Bacteria"/>
</dbReference>
<sequence length="183" mass="20281">MAEAVTRVHDCFRNINKKYYREGNDILFSHLHSDHWAMFLYLVSNTVYRAGDENVAAKLFILNKALHGVDAFYGIGLPETFLFVHPVGTVLGNAKYGNYFVTYQNCAIGATESGYPTFGDGVVFYAKSSCLGGCQIGDEVVFGANSFLIDKDVPSNSVVIGQFPGQKIKPNEMTARERVFGWL</sequence>
<dbReference type="EMBL" id="CP007139">
    <property type="protein sequence ID" value="AIE86627.1"/>
    <property type="molecule type" value="Genomic_DNA"/>
</dbReference>
<dbReference type="InterPro" id="IPR011004">
    <property type="entry name" value="Trimer_LpxA-like_sf"/>
</dbReference>
<accession>A0A068NTG6</accession>
<keyword evidence="2" id="KW-1185">Reference proteome</keyword>
<dbReference type="STRING" id="661478.OP10G_3259"/>
<evidence type="ECO:0000313" key="2">
    <source>
        <dbReference type="Proteomes" id="UP000027982"/>
    </source>
</evidence>
<evidence type="ECO:0000313" key="1">
    <source>
        <dbReference type="EMBL" id="AIE86627.1"/>
    </source>
</evidence>
<protein>
    <submittedName>
        <fullName evidence="1">Serine acetyltransferase</fullName>
    </submittedName>
</protein>
<dbReference type="KEGG" id="fgi:OP10G_3259"/>
<dbReference type="HOGENOM" id="CLU_107086_0_0_0"/>